<keyword evidence="3" id="KW-0472">Membrane</keyword>
<protein>
    <submittedName>
        <fullName evidence="5">Glutamate synthase domain-containing protein 2</fullName>
    </submittedName>
</protein>
<evidence type="ECO:0000256" key="2">
    <source>
        <dbReference type="SAM" id="Coils"/>
    </source>
</evidence>
<dbReference type="STRING" id="112903.SAMN04490178_1259"/>
<dbReference type="GO" id="GO:0015930">
    <property type="term" value="F:glutamate synthase activity"/>
    <property type="evidence" value="ECO:0007669"/>
    <property type="project" value="InterPro"/>
</dbReference>
<dbReference type="EMBL" id="FODY01000025">
    <property type="protein sequence ID" value="SEP40165.1"/>
    <property type="molecule type" value="Genomic_DNA"/>
</dbReference>
<dbReference type="InterPro" id="IPR002932">
    <property type="entry name" value="Glu_synthdom"/>
</dbReference>
<dbReference type="PANTHER" id="PTHR43819">
    <property type="entry name" value="ARCHAEAL-TYPE GLUTAMATE SYNTHASE [NADPH]"/>
    <property type="match status" value="1"/>
</dbReference>
<gene>
    <name evidence="5" type="ORF">SAMN04490178_1259</name>
</gene>
<dbReference type="InterPro" id="IPR013785">
    <property type="entry name" value="Aldolase_TIM"/>
</dbReference>
<keyword evidence="3" id="KW-1133">Transmembrane helix</keyword>
<feature type="transmembrane region" description="Helical" evidence="3">
    <location>
        <begin position="17"/>
        <end position="36"/>
    </location>
</feature>
<proteinExistence type="inferred from homology"/>
<evidence type="ECO:0000256" key="3">
    <source>
        <dbReference type="SAM" id="Phobius"/>
    </source>
</evidence>
<accession>A0A1H8XJU6</accession>
<dbReference type="Pfam" id="PF01645">
    <property type="entry name" value="Glu_synthase"/>
    <property type="match status" value="1"/>
</dbReference>
<reference evidence="5 6" key="1">
    <citation type="submission" date="2016-10" db="EMBL/GenBank/DDBJ databases">
        <authorList>
            <person name="de Groot N.N."/>
        </authorList>
    </citation>
    <scope>NUCLEOTIDE SEQUENCE [LARGE SCALE GENOMIC DNA]</scope>
    <source>
        <strain evidence="5 6">DSM 13305</strain>
    </source>
</reference>
<keyword evidence="3" id="KW-0812">Transmembrane</keyword>
<sequence>MQSILAYVQTFLPPVSWFIQLLLALLLIAVLGLLLGKPVMRYVINRVVDDASAKILSDEYDENVAELLPSLKRFSVINIIELSLRAETGKVITRPLGTPKHYPEFDNLLFSPQQMTRFTLPVSTNIDMAVTLGCNAKKPLKLKIPLIIGSMAYGLALSEEAKVALATASKRLGTALGSGEGPFLPEEADAAGKFILQICRWSWGLRTNEQIAAADMLEIAMGQGADVGTAPIISADIEGRARELGGLAPDETAISLPAPPGVHSPADWPAFIKKLRQRAEGKPIALKLMATDRLEEELAVAISLGVDVICLDGAGGGSHAVAPIKQDNFSIPILYALVRAKRYLAGTKISLMVGGGLYTPGHCLKALALGADAVVLGTVPLFALVHNQATKAIPWEPPTALVYYNSQTKDKFDLCQGATSVTNVFTSMVLEMEEAMRALGKSSLNQLTPDDLVALDSLTADLTGVKKVTDTCTPRPPSNIGRTTLHGQPNRFAERQQYTALLNQMRQSIQQAKKTAARLESMRERLRSYLE</sequence>
<feature type="domain" description="Glutamate synthase" evidence="4">
    <location>
        <begin position="130"/>
        <end position="441"/>
    </location>
</feature>
<comment type="similarity">
    <text evidence="1">Belongs to the glutamate synthase family.</text>
</comment>
<dbReference type="Proteomes" id="UP000198847">
    <property type="component" value="Unassembled WGS sequence"/>
</dbReference>
<feature type="coiled-coil region" evidence="2">
    <location>
        <begin position="495"/>
        <end position="529"/>
    </location>
</feature>
<dbReference type="OrthoDB" id="9758182at2"/>
<evidence type="ECO:0000259" key="4">
    <source>
        <dbReference type="Pfam" id="PF01645"/>
    </source>
</evidence>
<evidence type="ECO:0000313" key="5">
    <source>
        <dbReference type="EMBL" id="SEP40165.1"/>
    </source>
</evidence>
<keyword evidence="6" id="KW-1185">Reference proteome</keyword>
<dbReference type="CDD" id="cd02808">
    <property type="entry name" value="GltS_FMN"/>
    <property type="match status" value="1"/>
</dbReference>
<dbReference type="PANTHER" id="PTHR43819:SF1">
    <property type="entry name" value="ARCHAEAL-TYPE GLUTAMATE SYNTHASE [NADPH]"/>
    <property type="match status" value="1"/>
</dbReference>
<dbReference type="SUPFAM" id="SSF51395">
    <property type="entry name" value="FMN-linked oxidoreductases"/>
    <property type="match status" value="1"/>
</dbReference>
<dbReference type="GO" id="GO:0006537">
    <property type="term" value="P:glutamate biosynthetic process"/>
    <property type="evidence" value="ECO:0007669"/>
    <property type="project" value="InterPro"/>
</dbReference>
<keyword evidence="2" id="KW-0175">Coiled coil</keyword>
<dbReference type="Gene3D" id="3.20.20.70">
    <property type="entry name" value="Aldolase class I"/>
    <property type="match status" value="1"/>
</dbReference>
<name>A0A1H8XJU6_9FIRM</name>
<dbReference type="RefSeq" id="WP_091750174.1">
    <property type="nucleotide sequence ID" value="NZ_FODY01000025.1"/>
</dbReference>
<dbReference type="AlphaFoldDB" id="A0A1H8XJU6"/>
<evidence type="ECO:0000256" key="1">
    <source>
        <dbReference type="ARBA" id="ARBA00009716"/>
    </source>
</evidence>
<organism evidence="5 6">
    <name type="scientific">Propionispora vibrioides</name>
    <dbReference type="NCBI Taxonomy" id="112903"/>
    <lineage>
        <taxon>Bacteria</taxon>
        <taxon>Bacillati</taxon>
        <taxon>Bacillota</taxon>
        <taxon>Negativicutes</taxon>
        <taxon>Selenomonadales</taxon>
        <taxon>Sporomusaceae</taxon>
        <taxon>Propionispora</taxon>
    </lineage>
</organism>
<evidence type="ECO:0000313" key="6">
    <source>
        <dbReference type="Proteomes" id="UP000198847"/>
    </source>
</evidence>